<dbReference type="AlphaFoldDB" id="Q0FW67"/>
<dbReference type="Proteomes" id="UP000006230">
    <property type="component" value="Unassembled WGS sequence"/>
</dbReference>
<gene>
    <name evidence="1" type="ORF">R2601_03893</name>
</gene>
<sequence>MPWAEPRSPPCSNRRLLPACPGSGC</sequence>
<comment type="caution">
    <text evidence="1">The sequence shown here is derived from an EMBL/GenBank/DDBJ whole genome shotgun (WGS) entry which is preliminary data.</text>
</comment>
<reference evidence="1 2" key="1">
    <citation type="journal article" date="2010" name="J. Bacteriol.">
        <title>Genome sequences of Pelagibaca bermudensis HTCC2601T and Maritimibacter alkaliphilus HTCC2654T, the type strains of two marine Roseobacter genera.</title>
        <authorList>
            <person name="Thrash J.C."/>
            <person name="Cho J.C."/>
            <person name="Ferriera S."/>
            <person name="Johnson J."/>
            <person name="Vergin K.L."/>
            <person name="Giovannoni S.J."/>
        </authorList>
    </citation>
    <scope>NUCLEOTIDE SEQUENCE [LARGE SCALE GENOMIC DNA]</scope>
    <source>
        <strain evidence="2">DSM 26914 / JCM 13377 / KCTC 12554 / HTCC2601</strain>
    </source>
</reference>
<evidence type="ECO:0000313" key="2">
    <source>
        <dbReference type="Proteomes" id="UP000006230"/>
    </source>
</evidence>
<dbReference type="HOGENOM" id="CLU_3419091_0_0_5"/>
<evidence type="ECO:0000313" key="1">
    <source>
        <dbReference type="EMBL" id="EAU48685.1"/>
    </source>
</evidence>
<organism evidence="1 2">
    <name type="scientific">Salipiger bermudensis (strain DSM 26914 / JCM 13377 / KCTC 12554 / HTCC2601)</name>
    <name type="common">Pelagibaca bermudensis</name>
    <dbReference type="NCBI Taxonomy" id="314265"/>
    <lineage>
        <taxon>Bacteria</taxon>
        <taxon>Pseudomonadati</taxon>
        <taxon>Pseudomonadota</taxon>
        <taxon>Alphaproteobacteria</taxon>
        <taxon>Rhodobacterales</taxon>
        <taxon>Roseobacteraceae</taxon>
        <taxon>Salipiger</taxon>
    </lineage>
</organism>
<protein>
    <submittedName>
        <fullName evidence="1">Uncharacterized protein</fullName>
    </submittedName>
</protein>
<dbReference type="EMBL" id="AATQ01000001">
    <property type="protein sequence ID" value="EAU48685.1"/>
    <property type="molecule type" value="Genomic_DNA"/>
</dbReference>
<keyword evidence="2" id="KW-1185">Reference proteome</keyword>
<proteinExistence type="predicted"/>
<name>Q0FW67_SALBH</name>
<accession>Q0FW67</accession>